<dbReference type="InterPro" id="IPR023606">
    <property type="entry name" value="CoA-Trfase_III_dom_1_sf"/>
</dbReference>
<dbReference type="InterPro" id="IPR003673">
    <property type="entry name" value="CoA-Trfase_fam_III"/>
</dbReference>
<dbReference type="SUPFAM" id="SSF89796">
    <property type="entry name" value="CoA-transferase family III (CaiB/BaiF)"/>
    <property type="match status" value="1"/>
</dbReference>
<dbReference type="PANTHER" id="PTHR48207:SF3">
    <property type="entry name" value="SUCCINATE--HYDROXYMETHYLGLUTARATE COA-TRANSFERASE"/>
    <property type="match status" value="1"/>
</dbReference>
<reference evidence="2" key="1">
    <citation type="journal article" date="2014" name="Front. Microbiol.">
        <title>High frequency of phylogenetically diverse reductive dehalogenase-homologous genes in deep subseafloor sedimentary metagenomes.</title>
        <authorList>
            <person name="Kawai M."/>
            <person name="Futagami T."/>
            <person name="Toyoda A."/>
            <person name="Takaki Y."/>
            <person name="Nishi S."/>
            <person name="Hori S."/>
            <person name="Arai W."/>
            <person name="Tsubouchi T."/>
            <person name="Morono Y."/>
            <person name="Uchiyama I."/>
            <person name="Ito T."/>
            <person name="Fujiyama A."/>
            <person name="Inagaki F."/>
            <person name="Takami H."/>
        </authorList>
    </citation>
    <scope>NUCLEOTIDE SEQUENCE</scope>
    <source>
        <strain evidence="2">Expedition CK06-06</strain>
    </source>
</reference>
<dbReference type="EMBL" id="BARS01020956">
    <property type="protein sequence ID" value="GAG12899.1"/>
    <property type="molecule type" value="Genomic_DNA"/>
</dbReference>
<gene>
    <name evidence="2" type="ORF">S01H1_33736</name>
</gene>
<accession>X0V427</accession>
<name>X0V427_9ZZZZ</name>
<comment type="caution">
    <text evidence="2">The sequence shown here is derived from an EMBL/GenBank/DDBJ whole genome shotgun (WGS) entry which is preliminary data.</text>
</comment>
<dbReference type="GO" id="GO:0008410">
    <property type="term" value="F:CoA-transferase activity"/>
    <property type="evidence" value="ECO:0007669"/>
    <property type="project" value="TreeGrafter"/>
</dbReference>
<sequence>DYAVNGRVQKRAGNGLPYAAPHNAFKCRPLHPGSSAPADERWLVIACFTDAEWDALVEAMGRPAWAKDGKFAGLAARKEHETELEQLINAWTADNDAYELMEELQRRGVPAGVVQGAREMLADEHLKERGYYVYLDHPETGRTAYDGPPFKLSKTPGELRSPAPLLGEHTEYVCKEILGLSDEEIADLLVAGVLQ</sequence>
<proteinExistence type="predicted"/>
<dbReference type="Gene3D" id="3.30.1540.10">
    <property type="entry name" value="formyl-coa transferase, domain 3"/>
    <property type="match status" value="1"/>
</dbReference>
<feature type="non-terminal residue" evidence="2">
    <location>
        <position position="1"/>
    </location>
</feature>
<evidence type="ECO:0000256" key="1">
    <source>
        <dbReference type="ARBA" id="ARBA00022679"/>
    </source>
</evidence>
<evidence type="ECO:0008006" key="3">
    <source>
        <dbReference type="Google" id="ProtNLM"/>
    </source>
</evidence>
<dbReference type="InterPro" id="IPR044855">
    <property type="entry name" value="CoA-Trfase_III_dom3_sf"/>
</dbReference>
<dbReference type="Pfam" id="PF02515">
    <property type="entry name" value="CoA_transf_3"/>
    <property type="match status" value="1"/>
</dbReference>
<dbReference type="AlphaFoldDB" id="X0V427"/>
<dbReference type="InterPro" id="IPR050483">
    <property type="entry name" value="CoA-transferase_III_domain"/>
</dbReference>
<protein>
    <recommendedName>
        <fullName evidence="3">CoA transferase</fullName>
    </recommendedName>
</protein>
<dbReference type="PANTHER" id="PTHR48207">
    <property type="entry name" value="SUCCINATE--HYDROXYMETHYLGLUTARATE COA-TRANSFERASE"/>
    <property type="match status" value="1"/>
</dbReference>
<dbReference type="Gene3D" id="3.40.50.10540">
    <property type="entry name" value="Crotonobetainyl-coa:carnitine coa-transferase, domain 1"/>
    <property type="match status" value="1"/>
</dbReference>
<evidence type="ECO:0000313" key="2">
    <source>
        <dbReference type="EMBL" id="GAG12899.1"/>
    </source>
</evidence>
<keyword evidence="1" id="KW-0808">Transferase</keyword>
<organism evidence="2">
    <name type="scientific">marine sediment metagenome</name>
    <dbReference type="NCBI Taxonomy" id="412755"/>
    <lineage>
        <taxon>unclassified sequences</taxon>
        <taxon>metagenomes</taxon>
        <taxon>ecological metagenomes</taxon>
    </lineage>
</organism>